<proteinExistence type="inferred from homology"/>
<reference evidence="3" key="1">
    <citation type="submission" date="2020-02" db="EMBL/GenBank/DDBJ databases">
        <authorList>
            <person name="Meier V. D."/>
        </authorList>
    </citation>
    <scope>NUCLEOTIDE SEQUENCE</scope>
    <source>
        <strain evidence="3">AVDCRST_MAG78</strain>
    </source>
</reference>
<dbReference type="InterPro" id="IPR001509">
    <property type="entry name" value="Epimerase_deHydtase"/>
</dbReference>
<dbReference type="EC" id="5.1.3.2" evidence="3"/>
<sequence>MEPTGREKVLITGGAGFLGINLIRHLMAKGYALASLDVEEFDYPERGRIETVKGDIRDKALLDRAMEGVDFVVHTAAALPLYTPEDIYTTDVEGTRNVLEAARRHGVKRVVHVSSTAVYGIPDHHPLYETDKLEGVGPYGQAKIQAEMICLEYRARGMIVPVIRPKSFVGPERLGVFALLYDWALTGHNFPMIGSGKNRYQLLDVEDLCEAIYLTLALPEAQVDDTFNIGAAEFSTMKEDYQAVLDYAGHGKKVVGFPAAPAIWGLRLLDKLKLSPLYKWVYETASKDSFVSIEKAERQLGFRPKHSNKDALLRNFRWYIENRAQFENASGVSHRVPWKQGAIGLLKRFF</sequence>
<accession>A0A6J4PVJ9</accession>
<comment type="similarity">
    <text evidence="1">Belongs to the NAD(P)-dependent epimerase/dehydratase family.</text>
</comment>
<dbReference type="EMBL" id="CADCVB010000092">
    <property type="protein sequence ID" value="CAA9425320.1"/>
    <property type="molecule type" value="Genomic_DNA"/>
</dbReference>
<feature type="domain" description="NAD-dependent epimerase/dehydratase" evidence="2">
    <location>
        <begin position="9"/>
        <end position="230"/>
    </location>
</feature>
<gene>
    <name evidence="3" type="ORF">AVDCRST_MAG78-1328</name>
</gene>
<dbReference type="PANTHER" id="PTHR43000">
    <property type="entry name" value="DTDP-D-GLUCOSE 4,6-DEHYDRATASE-RELATED"/>
    <property type="match status" value="1"/>
</dbReference>
<dbReference type="SUPFAM" id="SSF51735">
    <property type="entry name" value="NAD(P)-binding Rossmann-fold domains"/>
    <property type="match status" value="1"/>
</dbReference>
<name>A0A6J4PVJ9_9ACTN</name>
<keyword evidence="3" id="KW-0413">Isomerase</keyword>
<evidence type="ECO:0000313" key="3">
    <source>
        <dbReference type="EMBL" id="CAA9425320.1"/>
    </source>
</evidence>
<dbReference type="AlphaFoldDB" id="A0A6J4PVJ9"/>
<dbReference type="Pfam" id="PF01370">
    <property type="entry name" value="Epimerase"/>
    <property type="match status" value="1"/>
</dbReference>
<evidence type="ECO:0000259" key="2">
    <source>
        <dbReference type="Pfam" id="PF01370"/>
    </source>
</evidence>
<organism evidence="3">
    <name type="scientific">uncultured Rubrobacteraceae bacterium</name>
    <dbReference type="NCBI Taxonomy" id="349277"/>
    <lineage>
        <taxon>Bacteria</taxon>
        <taxon>Bacillati</taxon>
        <taxon>Actinomycetota</taxon>
        <taxon>Rubrobacteria</taxon>
        <taxon>Rubrobacterales</taxon>
        <taxon>Rubrobacteraceae</taxon>
        <taxon>environmental samples</taxon>
    </lineage>
</organism>
<dbReference type="InterPro" id="IPR036291">
    <property type="entry name" value="NAD(P)-bd_dom_sf"/>
</dbReference>
<protein>
    <submittedName>
        <fullName evidence="3">UDP-glucose 4-epimerase</fullName>
        <ecNumber evidence="3">5.1.3.2</ecNumber>
    </submittedName>
</protein>
<dbReference type="GO" id="GO:0003978">
    <property type="term" value="F:UDP-glucose 4-epimerase activity"/>
    <property type="evidence" value="ECO:0007669"/>
    <property type="project" value="UniProtKB-EC"/>
</dbReference>
<dbReference type="Gene3D" id="3.40.50.720">
    <property type="entry name" value="NAD(P)-binding Rossmann-like Domain"/>
    <property type="match status" value="1"/>
</dbReference>
<evidence type="ECO:0000256" key="1">
    <source>
        <dbReference type="ARBA" id="ARBA00007637"/>
    </source>
</evidence>